<dbReference type="UniPathway" id="UPA00865">
    <property type="reaction ID" value="UER00834"/>
</dbReference>
<evidence type="ECO:0000256" key="2">
    <source>
        <dbReference type="ARBA" id="ARBA00001946"/>
    </source>
</evidence>
<evidence type="ECO:0000256" key="7">
    <source>
        <dbReference type="ARBA" id="ARBA00022801"/>
    </source>
</evidence>
<dbReference type="EMBL" id="VOHK01000005">
    <property type="protein sequence ID" value="TWT19192.1"/>
    <property type="molecule type" value="Genomic_DNA"/>
</dbReference>
<evidence type="ECO:0000256" key="5">
    <source>
        <dbReference type="ARBA" id="ARBA00013078"/>
    </source>
</evidence>
<dbReference type="InterPro" id="IPR036412">
    <property type="entry name" value="HAD-like_sf"/>
</dbReference>
<dbReference type="GO" id="GO:0005829">
    <property type="term" value="C:cytosol"/>
    <property type="evidence" value="ECO:0007669"/>
    <property type="project" value="TreeGrafter"/>
</dbReference>
<dbReference type="NCBIfam" id="TIGR01509">
    <property type="entry name" value="HAD-SF-IA-v3"/>
    <property type="match status" value="1"/>
</dbReference>
<dbReference type="GO" id="GO:0005975">
    <property type="term" value="P:carbohydrate metabolic process"/>
    <property type="evidence" value="ECO:0007669"/>
    <property type="project" value="InterPro"/>
</dbReference>
<dbReference type="FunFam" id="3.40.50.1000:FF:000022">
    <property type="entry name" value="Phosphoglycolate phosphatase"/>
    <property type="match status" value="1"/>
</dbReference>
<evidence type="ECO:0000256" key="6">
    <source>
        <dbReference type="ARBA" id="ARBA00022723"/>
    </source>
</evidence>
<dbReference type="NCBIfam" id="TIGR01449">
    <property type="entry name" value="PGP_bact"/>
    <property type="match status" value="1"/>
</dbReference>
<dbReference type="InterPro" id="IPR006439">
    <property type="entry name" value="HAD-SF_hydro_IA"/>
</dbReference>
<dbReference type="Pfam" id="PF00702">
    <property type="entry name" value="Hydrolase"/>
    <property type="match status" value="1"/>
</dbReference>
<organism evidence="11 12">
    <name type="scientific">Luteimonas marina</name>
    <dbReference type="NCBI Taxonomy" id="488485"/>
    <lineage>
        <taxon>Bacteria</taxon>
        <taxon>Pseudomonadati</taxon>
        <taxon>Pseudomonadota</taxon>
        <taxon>Gammaproteobacteria</taxon>
        <taxon>Lysobacterales</taxon>
        <taxon>Lysobacteraceae</taxon>
        <taxon>Luteimonas</taxon>
    </lineage>
</organism>
<comment type="pathway">
    <text evidence="3 10">Organic acid metabolism; glycolate biosynthesis; glycolate from 2-phosphoglycolate: step 1/1.</text>
</comment>
<dbReference type="GO" id="GO:0006281">
    <property type="term" value="P:DNA repair"/>
    <property type="evidence" value="ECO:0007669"/>
    <property type="project" value="TreeGrafter"/>
</dbReference>
<dbReference type="EC" id="3.1.3.18" evidence="5 10"/>
<dbReference type="InterPro" id="IPR023198">
    <property type="entry name" value="PGP-like_dom2"/>
</dbReference>
<feature type="active site" description="Nucleophile" evidence="10">
    <location>
        <position position="11"/>
    </location>
</feature>
<feature type="binding site" evidence="10">
    <location>
        <position position="174"/>
    </location>
    <ligand>
        <name>Mg(2+)</name>
        <dbReference type="ChEBI" id="CHEBI:18420"/>
    </ligand>
</feature>
<dbReference type="OrthoDB" id="9776368at2"/>
<feature type="binding site" evidence="10">
    <location>
        <position position="13"/>
    </location>
    <ligand>
        <name>Mg(2+)</name>
        <dbReference type="ChEBI" id="CHEBI:18420"/>
    </ligand>
</feature>
<keyword evidence="6 10" id="KW-0479">Metal-binding</keyword>
<accession>A0A5C5U0U9</accession>
<dbReference type="PRINTS" id="PR00413">
    <property type="entry name" value="HADHALOGNASE"/>
</dbReference>
<evidence type="ECO:0000256" key="1">
    <source>
        <dbReference type="ARBA" id="ARBA00000830"/>
    </source>
</evidence>
<sequence>MPFPFRAVLFDLDGTLIDSAHGIAGAVNETLAELGHARVEPAVVLEWIGEGARILLHRALRHAGADLPDGPGFDRTFAMLMRHYAHSLPQQARAYPGAEDALRGLRARGVKVALCTNKPERFIAPLLEALGWRELFDGIVGGDTLPEGKPAALPLRHLADGFGVPVHACAMVGDSRTDAEAAHAAGMPLVLVDYGYHRDFDVRNADARAVIDDLRRLLPQEAGD</sequence>
<dbReference type="HAMAP" id="MF_00495">
    <property type="entry name" value="GPH_hydrolase_bact"/>
    <property type="match status" value="1"/>
</dbReference>
<comment type="similarity">
    <text evidence="4 10">Belongs to the HAD-like hydrolase superfamily. CbbY/CbbZ/Gph/YieH family.</text>
</comment>
<evidence type="ECO:0000256" key="8">
    <source>
        <dbReference type="ARBA" id="ARBA00022842"/>
    </source>
</evidence>
<dbReference type="Gene3D" id="1.10.150.240">
    <property type="entry name" value="Putative phosphatase, domain 2"/>
    <property type="match status" value="1"/>
</dbReference>
<dbReference type="GO" id="GO:0046872">
    <property type="term" value="F:metal ion binding"/>
    <property type="evidence" value="ECO:0007669"/>
    <property type="project" value="UniProtKB-KW"/>
</dbReference>
<evidence type="ECO:0000256" key="4">
    <source>
        <dbReference type="ARBA" id="ARBA00006171"/>
    </source>
</evidence>
<keyword evidence="8 10" id="KW-0460">Magnesium</keyword>
<keyword evidence="12" id="KW-1185">Reference proteome</keyword>
<dbReference type="Gene3D" id="3.40.50.1000">
    <property type="entry name" value="HAD superfamily/HAD-like"/>
    <property type="match status" value="1"/>
</dbReference>
<dbReference type="PANTHER" id="PTHR43434">
    <property type="entry name" value="PHOSPHOGLYCOLATE PHOSPHATASE"/>
    <property type="match status" value="1"/>
</dbReference>
<dbReference type="InterPro" id="IPR050155">
    <property type="entry name" value="HAD-like_hydrolase_sf"/>
</dbReference>
<keyword evidence="9 10" id="KW-0119">Carbohydrate metabolism</keyword>
<name>A0A5C5U0U9_9GAMM</name>
<dbReference type="SFLD" id="SFLDS00003">
    <property type="entry name" value="Haloacid_Dehalogenase"/>
    <property type="match status" value="1"/>
</dbReference>
<dbReference type="PANTHER" id="PTHR43434:SF1">
    <property type="entry name" value="PHOSPHOGLYCOLATE PHOSPHATASE"/>
    <property type="match status" value="1"/>
</dbReference>
<evidence type="ECO:0000256" key="9">
    <source>
        <dbReference type="ARBA" id="ARBA00023277"/>
    </source>
</evidence>
<gene>
    <name evidence="11" type="primary">gph</name>
    <name evidence="11" type="ORF">FQY83_12590</name>
</gene>
<dbReference type="NCBIfam" id="TIGR01549">
    <property type="entry name" value="HAD-SF-IA-v1"/>
    <property type="match status" value="1"/>
</dbReference>
<comment type="cofactor">
    <cofactor evidence="2 10">
        <name>Mg(2+)</name>
        <dbReference type="ChEBI" id="CHEBI:18420"/>
    </cofactor>
</comment>
<dbReference type="GO" id="GO:0046295">
    <property type="term" value="P:glycolate biosynthetic process"/>
    <property type="evidence" value="ECO:0007669"/>
    <property type="project" value="UniProtKB-UniRule"/>
</dbReference>
<reference evidence="11 12" key="1">
    <citation type="journal article" date="2008" name="Int. J. Syst. Evol. Microbiol.">
        <title>Luteimonas marina sp. nov., isolated from seawater.</title>
        <authorList>
            <person name="Baik K.S."/>
            <person name="Park S.C."/>
            <person name="Kim M.S."/>
            <person name="Kim E.M."/>
            <person name="Park C."/>
            <person name="Chun J."/>
            <person name="Seong C.N."/>
        </authorList>
    </citation>
    <scope>NUCLEOTIDE SEQUENCE [LARGE SCALE GENOMIC DNA]</scope>
    <source>
        <strain evidence="11 12">FR1330</strain>
    </source>
</reference>
<dbReference type="InterPro" id="IPR023214">
    <property type="entry name" value="HAD_sf"/>
</dbReference>
<dbReference type="SFLD" id="SFLDG01129">
    <property type="entry name" value="C1.5:_HAD__Beta-PGM__Phosphata"/>
    <property type="match status" value="1"/>
</dbReference>
<evidence type="ECO:0000256" key="10">
    <source>
        <dbReference type="HAMAP-Rule" id="MF_00495"/>
    </source>
</evidence>
<evidence type="ECO:0000256" key="3">
    <source>
        <dbReference type="ARBA" id="ARBA00004818"/>
    </source>
</evidence>
<evidence type="ECO:0000313" key="11">
    <source>
        <dbReference type="EMBL" id="TWT19192.1"/>
    </source>
</evidence>
<proteinExistence type="inferred from homology"/>
<feature type="binding site" evidence="10">
    <location>
        <position position="11"/>
    </location>
    <ligand>
        <name>Mg(2+)</name>
        <dbReference type="ChEBI" id="CHEBI:18420"/>
    </ligand>
</feature>
<dbReference type="RefSeq" id="WP_146388308.1">
    <property type="nucleotide sequence ID" value="NZ_VOHK01000005.1"/>
</dbReference>
<dbReference type="Proteomes" id="UP000319980">
    <property type="component" value="Unassembled WGS sequence"/>
</dbReference>
<dbReference type="InterPro" id="IPR037512">
    <property type="entry name" value="PGPase_prok"/>
</dbReference>
<dbReference type="SUPFAM" id="SSF56784">
    <property type="entry name" value="HAD-like"/>
    <property type="match status" value="1"/>
</dbReference>
<dbReference type="AlphaFoldDB" id="A0A5C5U0U9"/>
<dbReference type="GO" id="GO:0008967">
    <property type="term" value="F:phosphoglycolate phosphatase activity"/>
    <property type="evidence" value="ECO:0007669"/>
    <property type="project" value="UniProtKB-UniRule"/>
</dbReference>
<dbReference type="SFLD" id="SFLDG01135">
    <property type="entry name" value="C1.5.6:_HAD__Beta-PGM__Phospha"/>
    <property type="match status" value="1"/>
</dbReference>
<protein>
    <recommendedName>
        <fullName evidence="5 10">Phosphoglycolate phosphatase</fullName>
        <shortName evidence="10">PGP</shortName>
        <shortName evidence="10">PGPase</shortName>
        <ecNumber evidence="5 10">3.1.3.18</ecNumber>
    </recommendedName>
</protein>
<keyword evidence="7 10" id="KW-0378">Hydrolase</keyword>
<comment type="catalytic activity">
    <reaction evidence="1 10">
        <text>2-phosphoglycolate + H2O = glycolate + phosphate</text>
        <dbReference type="Rhea" id="RHEA:14369"/>
        <dbReference type="ChEBI" id="CHEBI:15377"/>
        <dbReference type="ChEBI" id="CHEBI:29805"/>
        <dbReference type="ChEBI" id="CHEBI:43474"/>
        <dbReference type="ChEBI" id="CHEBI:58033"/>
        <dbReference type="EC" id="3.1.3.18"/>
    </reaction>
</comment>
<comment type="caution">
    <text evidence="11">The sequence shown here is derived from an EMBL/GenBank/DDBJ whole genome shotgun (WGS) entry which is preliminary data.</text>
</comment>
<comment type="function">
    <text evidence="10">Specifically catalyzes the dephosphorylation of 2-phosphoglycolate. Is involved in the dissimilation of the intracellular 2-phosphoglycolate formed during the DNA repair of 3'-phosphoglycolate ends, a major class of DNA lesions induced by oxidative stress.</text>
</comment>
<evidence type="ECO:0000313" key="12">
    <source>
        <dbReference type="Proteomes" id="UP000319980"/>
    </source>
</evidence>